<dbReference type="AlphaFoldDB" id="A0A930Y592"/>
<dbReference type="GO" id="GO:0015774">
    <property type="term" value="P:polysaccharide transport"/>
    <property type="evidence" value="ECO:0007669"/>
    <property type="project" value="InterPro"/>
</dbReference>
<organism evidence="1">
    <name type="scientific">Gallibacterium anatis</name>
    <dbReference type="NCBI Taxonomy" id="750"/>
    <lineage>
        <taxon>Bacteria</taxon>
        <taxon>Pseudomonadati</taxon>
        <taxon>Pseudomonadota</taxon>
        <taxon>Gammaproteobacteria</taxon>
        <taxon>Pasteurellales</taxon>
        <taxon>Pasteurellaceae</taxon>
        <taxon>Gallibacterium</taxon>
    </lineage>
</organism>
<dbReference type="Pfam" id="PF05159">
    <property type="entry name" value="Capsule_synth"/>
    <property type="match status" value="1"/>
</dbReference>
<accession>A0A930Y592</accession>
<reference evidence="1" key="1">
    <citation type="submission" date="2020-11" db="EMBL/GenBank/DDBJ databases">
        <title>Gallibacterium anatis 1637, full genome, WGS.</title>
        <authorList>
            <person name="Laishevtcev A.I."/>
            <person name="Yakimova E.A."/>
            <person name="Petkovich D."/>
            <person name="Stepanova T.V."/>
            <person name="Kalendr R.S."/>
            <person name="Rubalsky E.O."/>
            <person name="Zulkarneev E.R."/>
            <person name="Aleshkin A.V."/>
        </authorList>
    </citation>
    <scope>NUCLEOTIDE SEQUENCE</scope>
    <source>
        <strain evidence="1">1637</strain>
    </source>
</reference>
<name>A0A930Y592_9PAST</name>
<protein>
    <submittedName>
        <fullName evidence="1">Uncharacterized protein</fullName>
    </submittedName>
</protein>
<comment type="caution">
    <text evidence="1">The sequence shown here is derived from an EMBL/GenBank/DDBJ whole genome shotgun (WGS) entry which is preliminary data.</text>
</comment>
<sequence length="43" mass="4971">MVCLVTLAPIIKLLKSIRTIAMFIWAFEEGYFRPHYVTLEKGA</sequence>
<proteinExistence type="predicted"/>
<gene>
    <name evidence="1" type="ORF">INT80_10110</name>
</gene>
<dbReference type="GO" id="GO:0000271">
    <property type="term" value="P:polysaccharide biosynthetic process"/>
    <property type="evidence" value="ECO:0007669"/>
    <property type="project" value="InterPro"/>
</dbReference>
<dbReference type="EMBL" id="JADION010000030">
    <property type="protein sequence ID" value="MBF4102785.1"/>
    <property type="molecule type" value="Genomic_DNA"/>
</dbReference>
<evidence type="ECO:0000313" key="1">
    <source>
        <dbReference type="EMBL" id="MBF4102785.1"/>
    </source>
</evidence>
<dbReference type="InterPro" id="IPR007833">
    <property type="entry name" value="Capsule_polysaccharide_synth"/>
</dbReference>